<feature type="transmembrane region" description="Helical" evidence="2">
    <location>
        <begin position="12"/>
        <end position="38"/>
    </location>
</feature>
<feature type="region of interest" description="Disordered" evidence="1">
    <location>
        <begin position="45"/>
        <end position="65"/>
    </location>
</feature>
<evidence type="ECO:0000313" key="3">
    <source>
        <dbReference type="EMBL" id="SES23672.1"/>
    </source>
</evidence>
<sequence length="245" mass="26857">MSTSITPAKPRRILPAPVFVLGYGVLLISAVVLIVLLVNHEASSEATPQPKEKKNSAGPTFETDPQATLGLVQPWLIDEASAAPAQNGLRLEGMLTEAADANPSALAIHIDQLLMSTCLTNLALETPDNMQLDFWGFCYSSMPPEQLEKLITDARVTGADSLAILDFPGSNHDKEVFYTWFADTDREQAEIEKKWTVITGDKDIELISLSLYGPDSIQVVDFEEGGKPTRKESPANEAFDQRWAR</sequence>
<organism evidence="3 4">
    <name type="scientific">Corynebacterium cystitidis DSM 20524</name>
    <dbReference type="NCBI Taxonomy" id="1121357"/>
    <lineage>
        <taxon>Bacteria</taxon>
        <taxon>Bacillati</taxon>
        <taxon>Actinomycetota</taxon>
        <taxon>Actinomycetes</taxon>
        <taxon>Mycobacteriales</taxon>
        <taxon>Corynebacteriaceae</taxon>
        <taxon>Corynebacterium</taxon>
    </lineage>
</organism>
<evidence type="ECO:0000256" key="2">
    <source>
        <dbReference type="SAM" id="Phobius"/>
    </source>
</evidence>
<reference evidence="4" key="1">
    <citation type="submission" date="2016-10" db="EMBL/GenBank/DDBJ databases">
        <authorList>
            <person name="Varghese N."/>
            <person name="Submissions S."/>
        </authorList>
    </citation>
    <scope>NUCLEOTIDE SEQUENCE [LARGE SCALE GENOMIC DNA]</scope>
    <source>
        <strain evidence="4">DSM 20524</strain>
    </source>
</reference>
<dbReference type="RefSeq" id="WP_143063469.1">
    <property type="nucleotide sequence ID" value="NZ_CP047199.1"/>
</dbReference>
<dbReference type="STRING" id="1121357.SAMN05661109_02350"/>
<dbReference type="AlphaFoldDB" id="A0A1H9VQ02"/>
<gene>
    <name evidence="3" type="ORF">SAMN05661109_02350</name>
</gene>
<evidence type="ECO:0000313" key="4">
    <source>
        <dbReference type="Proteomes" id="UP000198929"/>
    </source>
</evidence>
<protein>
    <submittedName>
        <fullName evidence="3">Uncharacterized protein</fullName>
    </submittedName>
</protein>
<name>A0A1H9VQ02_9CORY</name>
<keyword evidence="2" id="KW-0472">Membrane</keyword>
<proteinExistence type="predicted"/>
<keyword evidence="2" id="KW-0812">Transmembrane</keyword>
<keyword evidence="4" id="KW-1185">Reference proteome</keyword>
<accession>A0A1H9VQ02</accession>
<feature type="region of interest" description="Disordered" evidence="1">
    <location>
        <begin position="223"/>
        <end position="245"/>
    </location>
</feature>
<feature type="compositionally biased region" description="Basic and acidic residues" evidence="1">
    <location>
        <begin position="224"/>
        <end position="245"/>
    </location>
</feature>
<keyword evidence="2" id="KW-1133">Transmembrane helix</keyword>
<dbReference type="EMBL" id="FOGQ01000013">
    <property type="protein sequence ID" value="SES23672.1"/>
    <property type="molecule type" value="Genomic_DNA"/>
</dbReference>
<evidence type="ECO:0000256" key="1">
    <source>
        <dbReference type="SAM" id="MobiDB-lite"/>
    </source>
</evidence>
<dbReference type="Proteomes" id="UP000198929">
    <property type="component" value="Unassembled WGS sequence"/>
</dbReference>